<keyword evidence="1" id="KW-0472">Membrane</keyword>
<dbReference type="RefSeq" id="WP_144767913.1">
    <property type="nucleotide sequence ID" value="NZ_BPQI01000109.1"/>
</dbReference>
<dbReference type="EMBL" id="CABFVH010000053">
    <property type="protein sequence ID" value="VUF15372.1"/>
    <property type="molecule type" value="Genomic_DNA"/>
</dbReference>
<proteinExistence type="predicted"/>
<dbReference type="Pfam" id="PF10617">
    <property type="entry name" value="DUF2474"/>
    <property type="match status" value="1"/>
</dbReference>
<feature type="transmembrane region" description="Helical" evidence="1">
    <location>
        <begin position="20"/>
        <end position="41"/>
    </location>
</feature>
<name>A0A564G5P1_9HYPH</name>
<keyword evidence="5" id="KW-1185">Reference proteome</keyword>
<keyword evidence="1" id="KW-0812">Transmembrane</keyword>
<sequence>MSARQPSRSPSWPARLGWFALLWLGGVAAVGIVAYGLRLWLRA</sequence>
<evidence type="ECO:0000313" key="5">
    <source>
        <dbReference type="Proteomes" id="UP001055303"/>
    </source>
</evidence>
<evidence type="ECO:0000313" key="4">
    <source>
        <dbReference type="Proteomes" id="UP000401717"/>
    </source>
</evidence>
<accession>A0A564G5P1</accession>
<protein>
    <recommendedName>
        <fullName evidence="6">DUF2474 domain-containing protein</fullName>
    </recommendedName>
</protein>
<dbReference type="Proteomes" id="UP001055303">
    <property type="component" value="Unassembled WGS sequence"/>
</dbReference>
<reference evidence="2" key="3">
    <citation type="submission" date="2021-08" db="EMBL/GenBank/DDBJ databases">
        <authorList>
            <person name="Tani A."/>
            <person name="Ola A."/>
            <person name="Ogura Y."/>
            <person name="Katsura K."/>
            <person name="Hayashi T."/>
        </authorList>
    </citation>
    <scope>NUCLEOTIDE SEQUENCE</scope>
    <source>
        <strain evidence="2">DSM 22415</strain>
    </source>
</reference>
<organism evidence="3 4">
    <name type="scientific">Methylobacterium dankookense</name>
    <dbReference type="NCBI Taxonomy" id="560405"/>
    <lineage>
        <taxon>Bacteria</taxon>
        <taxon>Pseudomonadati</taxon>
        <taxon>Pseudomonadota</taxon>
        <taxon>Alphaproteobacteria</taxon>
        <taxon>Hyphomicrobiales</taxon>
        <taxon>Methylobacteriaceae</taxon>
        <taxon>Methylobacterium</taxon>
    </lineage>
</organism>
<evidence type="ECO:0000313" key="2">
    <source>
        <dbReference type="EMBL" id="GJD57607.1"/>
    </source>
</evidence>
<evidence type="ECO:0008006" key="6">
    <source>
        <dbReference type="Google" id="ProtNLM"/>
    </source>
</evidence>
<gene>
    <name evidence="2" type="ORF">IFDJLNFL_3513</name>
    <name evidence="3" type="ORF">MTDSW087_05110</name>
</gene>
<evidence type="ECO:0000313" key="3">
    <source>
        <dbReference type="EMBL" id="VUF15372.1"/>
    </source>
</evidence>
<keyword evidence="1" id="KW-1133">Transmembrane helix</keyword>
<dbReference type="AlphaFoldDB" id="A0A564G5P1"/>
<dbReference type="Proteomes" id="UP000401717">
    <property type="component" value="Unassembled WGS sequence"/>
</dbReference>
<reference evidence="2" key="2">
    <citation type="journal article" date="2021" name="Front. Microbiol.">
        <title>Comprehensive Comparative Genomics and Phenotyping of Methylobacterium Species.</title>
        <authorList>
            <person name="Alessa O."/>
            <person name="Ogura Y."/>
            <person name="Fujitani Y."/>
            <person name="Takami H."/>
            <person name="Hayashi T."/>
            <person name="Sahin N."/>
            <person name="Tani A."/>
        </authorList>
    </citation>
    <scope>NUCLEOTIDE SEQUENCE</scope>
    <source>
        <strain evidence="2">DSM 22415</strain>
    </source>
</reference>
<dbReference type="InterPro" id="IPR018895">
    <property type="entry name" value="DUF2474"/>
</dbReference>
<dbReference type="EMBL" id="BPQI01000109">
    <property type="protein sequence ID" value="GJD57607.1"/>
    <property type="molecule type" value="Genomic_DNA"/>
</dbReference>
<reference evidence="3 4" key="1">
    <citation type="submission" date="2019-06" db="EMBL/GenBank/DDBJ databases">
        <authorList>
            <person name="Rodrigo-Torres L."/>
            <person name="Arahal R. D."/>
            <person name="Lucena T."/>
        </authorList>
    </citation>
    <scope>NUCLEOTIDE SEQUENCE [LARGE SCALE GENOMIC DNA]</scope>
    <source>
        <strain evidence="3 4">SW08-7</strain>
    </source>
</reference>
<evidence type="ECO:0000256" key="1">
    <source>
        <dbReference type="SAM" id="Phobius"/>
    </source>
</evidence>